<evidence type="ECO:0000313" key="3">
    <source>
        <dbReference type="Proteomes" id="UP000003460"/>
    </source>
</evidence>
<dbReference type="EMBL" id="ACIJ02000018">
    <property type="protein sequence ID" value="EEX72018.1"/>
    <property type="molecule type" value="Genomic_DNA"/>
</dbReference>
<organism evidence="2 3">
    <name type="scientific">Alloprevotella tannerae ATCC 51259</name>
    <dbReference type="NCBI Taxonomy" id="626522"/>
    <lineage>
        <taxon>Bacteria</taxon>
        <taxon>Pseudomonadati</taxon>
        <taxon>Bacteroidota</taxon>
        <taxon>Bacteroidia</taxon>
        <taxon>Bacteroidales</taxon>
        <taxon>Prevotellaceae</taxon>
        <taxon>Alloprevotella</taxon>
    </lineage>
</organism>
<keyword evidence="3" id="KW-1185">Reference proteome</keyword>
<dbReference type="Proteomes" id="UP000003460">
    <property type="component" value="Unassembled WGS sequence"/>
</dbReference>
<protein>
    <submittedName>
        <fullName evidence="2">Uncharacterized protein</fullName>
    </submittedName>
</protein>
<comment type="caution">
    <text evidence="2">The sequence shown here is derived from an EMBL/GenBank/DDBJ whole genome shotgun (WGS) entry which is preliminary data.</text>
</comment>
<reference evidence="2" key="1">
    <citation type="submission" date="2009-09" db="EMBL/GenBank/DDBJ databases">
        <authorList>
            <person name="Weinstock G."/>
            <person name="Sodergren E."/>
            <person name="Clifton S."/>
            <person name="Fulton L."/>
            <person name="Fulton B."/>
            <person name="Courtney L."/>
            <person name="Fronick C."/>
            <person name="Harrison M."/>
            <person name="Strong C."/>
            <person name="Farmer C."/>
            <person name="Delahaunty K."/>
            <person name="Markovic C."/>
            <person name="Hall O."/>
            <person name="Minx P."/>
            <person name="Tomlinson C."/>
            <person name="Mitreva M."/>
            <person name="Nelson J."/>
            <person name="Hou S."/>
            <person name="Wollam A."/>
            <person name="Pepin K.H."/>
            <person name="Johnson M."/>
            <person name="Bhonagiri V."/>
            <person name="Nash W.E."/>
            <person name="Warren W."/>
            <person name="Chinwalla A."/>
            <person name="Mardis E.R."/>
            <person name="Wilson R.K."/>
        </authorList>
    </citation>
    <scope>NUCLEOTIDE SEQUENCE [LARGE SCALE GENOMIC DNA]</scope>
    <source>
        <strain evidence="2">ATCC 51259</strain>
    </source>
</reference>
<dbReference type="STRING" id="626522.GCWU000325_01561"/>
<evidence type="ECO:0000256" key="1">
    <source>
        <dbReference type="SAM" id="Phobius"/>
    </source>
</evidence>
<dbReference type="AlphaFoldDB" id="C9LH60"/>
<name>C9LH60_9BACT</name>
<accession>C9LH60</accession>
<keyword evidence="1" id="KW-0472">Membrane</keyword>
<gene>
    <name evidence="2" type="ORF">GCWU000325_01561</name>
</gene>
<evidence type="ECO:0000313" key="2">
    <source>
        <dbReference type="EMBL" id="EEX72018.1"/>
    </source>
</evidence>
<keyword evidence="1" id="KW-1133">Transmembrane helix</keyword>
<proteinExistence type="predicted"/>
<feature type="transmembrane region" description="Helical" evidence="1">
    <location>
        <begin position="24"/>
        <end position="45"/>
    </location>
</feature>
<keyword evidence="1" id="KW-0812">Transmembrane</keyword>
<sequence length="55" mass="6048">MHFCDELWQGCRFAPTPALPKDQALGLAVAGVSFAGLGLSVYLHAYMRTVLRDRP</sequence>
<dbReference type="HOGENOM" id="CLU_3028600_0_0_10"/>